<organism evidence="1 3">
    <name type="scientific">Mycolicibacterium diernhoferi</name>
    <dbReference type="NCBI Taxonomy" id="1801"/>
    <lineage>
        <taxon>Bacteria</taxon>
        <taxon>Bacillati</taxon>
        <taxon>Actinomycetota</taxon>
        <taxon>Actinomycetes</taxon>
        <taxon>Mycobacteriales</taxon>
        <taxon>Mycobacteriaceae</taxon>
        <taxon>Mycolicibacterium</taxon>
    </lineage>
</organism>
<dbReference type="AlphaFoldDB" id="A0A1Q4HHV6"/>
<dbReference type="GO" id="GO:0006598">
    <property type="term" value="P:polyamine catabolic process"/>
    <property type="evidence" value="ECO:0007669"/>
    <property type="project" value="TreeGrafter"/>
</dbReference>
<dbReference type="InterPro" id="IPR044668">
    <property type="entry name" value="PuuD-like"/>
</dbReference>
<dbReference type="InterPro" id="IPR029062">
    <property type="entry name" value="Class_I_gatase-like"/>
</dbReference>
<accession>A0A1Q4HHV6</accession>
<reference evidence="2 4" key="2">
    <citation type="submission" date="2017-10" db="EMBL/GenBank/DDBJ databases">
        <title>The new phylogeny of genus Mycobacterium.</title>
        <authorList>
            <person name="Tortoli E."/>
            <person name="Trovato A."/>
            <person name="Cirillo D.M."/>
        </authorList>
    </citation>
    <scope>NUCLEOTIDE SEQUENCE [LARGE SCALE GENOMIC DNA]</scope>
    <source>
        <strain evidence="2 4">IP141170001</strain>
    </source>
</reference>
<evidence type="ECO:0000313" key="2">
    <source>
        <dbReference type="EMBL" id="PEG53713.1"/>
    </source>
</evidence>
<dbReference type="Pfam" id="PF07722">
    <property type="entry name" value="Peptidase_C26"/>
    <property type="match status" value="1"/>
</dbReference>
<dbReference type="EMBL" id="PDCR01000018">
    <property type="protein sequence ID" value="PEG53713.1"/>
    <property type="molecule type" value="Genomic_DNA"/>
</dbReference>
<dbReference type="GO" id="GO:0005829">
    <property type="term" value="C:cytosol"/>
    <property type="evidence" value="ECO:0007669"/>
    <property type="project" value="TreeGrafter"/>
</dbReference>
<dbReference type="RefSeq" id="WP_073855554.1">
    <property type="nucleotide sequence ID" value="NZ_BAAATC010000015.1"/>
</dbReference>
<evidence type="ECO:0000313" key="1">
    <source>
        <dbReference type="EMBL" id="OPE56326.1"/>
    </source>
</evidence>
<evidence type="ECO:0000313" key="4">
    <source>
        <dbReference type="Proteomes" id="UP000220340"/>
    </source>
</evidence>
<dbReference type="PROSITE" id="PS51273">
    <property type="entry name" value="GATASE_TYPE_1"/>
    <property type="match status" value="1"/>
</dbReference>
<keyword evidence="4" id="KW-1185">Reference proteome</keyword>
<proteinExistence type="predicted"/>
<dbReference type="SUPFAM" id="SSF52317">
    <property type="entry name" value="Class I glutamine amidotransferase-like"/>
    <property type="match status" value="1"/>
</dbReference>
<gene>
    <name evidence="1" type="ORF">BV510_00500</name>
    <name evidence="2" type="ORF">CRI78_15280</name>
</gene>
<evidence type="ECO:0000313" key="3">
    <source>
        <dbReference type="Proteomes" id="UP000191039"/>
    </source>
</evidence>
<dbReference type="Proteomes" id="UP000220340">
    <property type="component" value="Unassembled WGS sequence"/>
</dbReference>
<dbReference type="Gene3D" id="3.40.50.880">
    <property type="match status" value="1"/>
</dbReference>
<name>A0A1Q4HHV6_9MYCO</name>
<dbReference type="GO" id="GO:0033969">
    <property type="term" value="F:gamma-glutamyl-gamma-aminobutyrate hydrolase activity"/>
    <property type="evidence" value="ECO:0007669"/>
    <property type="project" value="TreeGrafter"/>
</dbReference>
<dbReference type="PANTHER" id="PTHR43235:SF1">
    <property type="entry name" value="GLUTAMINE AMIDOTRANSFERASE PB2B2.05-RELATED"/>
    <property type="match status" value="1"/>
</dbReference>
<reference evidence="1 3" key="1">
    <citation type="submission" date="2016-09" db="EMBL/GenBank/DDBJ databases">
        <title>genome sequences of unsequenced Mycobacteria.</title>
        <authorList>
            <person name="Greninger A.L."/>
            <person name="Jerome K.R."/>
            <person name="Mcnair B."/>
            <person name="Wallis C."/>
            <person name="Fang F."/>
        </authorList>
    </citation>
    <scope>NUCLEOTIDE SEQUENCE [LARGE SCALE GENOMIC DNA]</scope>
    <source>
        <strain evidence="1 3">BM1</strain>
    </source>
</reference>
<comment type="caution">
    <text evidence="1">The sequence shown here is derived from an EMBL/GenBank/DDBJ whole genome shotgun (WGS) entry which is preliminary data.</text>
</comment>
<dbReference type="Proteomes" id="UP000191039">
    <property type="component" value="Unassembled WGS sequence"/>
</dbReference>
<dbReference type="InterPro" id="IPR011697">
    <property type="entry name" value="Peptidase_C26"/>
</dbReference>
<dbReference type="OrthoDB" id="9813383at2"/>
<dbReference type="PANTHER" id="PTHR43235">
    <property type="entry name" value="GLUTAMINE AMIDOTRANSFERASE PB2B2.05-RELATED"/>
    <property type="match status" value="1"/>
</dbReference>
<dbReference type="EMBL" id="MIJD01000002">
    <property type="protein sequence ID" value="OPE56326.1"/>
    <property type="molecule type" value="Genomic_DNA"/>
</dbReference>
<sequence length="242" mass="25931">MASKPVIAVTIAGRELPAMVHWRLMFEGLSQCGAIPVAIDCGETPIEIAMLLEQVDGLLISGGADVDPSRYGGDPEDPSLRGVNSVRDANEIAAFEAAWARGLPTLAICRGLQLVNVARGGTLYADLPRDFGTALNHRLGEEALLQSAHQVEIDADSRLAQWMQTSGAISVNSQHHQGIRTLADGFTVAARATDGLVEAYESLTRPVTAIQWHPEISWHNDDVARRLLSGFVTSCVAPVPAY</sequence>
<dbReference type="CDD" id="cd01745">
    <property type="entry name" value="GATase1_2"/>
    <property type="match status" value="1"/>
</dbReference>
<dbReference type="STRING" id="1801.BRW64_07440"/>
<protein>
    <submittedName>
        <fullName evidence="2">Peptidase C26 family protein</fullName>
    </submittedName>
</protein>